<feature type="domain" description="BHLH" evidence="7">
    <location>
        <begin position="135"/>
        <end position="185"/>
    </location>
</feature>
<comment type="similarity">
    <text evidence="2">Belongs to the bHLH protein family.</text>
</comment>
<evidence type="ECO:0000256" key="5">
    <source>
        <dbReference type="ARBA" id="ARBA00023242"/>
    </source>
</evidence>
<evidence type="ECO:0000256" key="4">
    <source>
        <dbReference type="ARBA" id="ARBA00023163"/>
    </source>
</evidence>
<accession>A0AAV8PES6</accession>
<dbReference type="CDD" id="cd18919">
    <property type="entry name" value="bHLH_AtBPE_like"/>
    <property type="match status" value="1"/>
</dbReference>
<keyword evidence="9" id="KW-1185">Reference proteome</keyword>
<evidence type="ECO:0000256" key="3">
    <source>
        <dbReference type="ARBA" id="ARBA00023015"/>
    </source>
</evidence>
<evidence type="ECO:0000256" key="1">
    <source>
        <dbReference type="ARBA" id="ARBA00004123"/>
    </source>
</evidence>
<dbReference type="InterPro" id="IPR024097">
    <property type="entry name" value="bHLH_ZIP_TF"/>
</dbReference>
<dbReference type="EMBL" id="JAQQAF010000006">
    <property type="protein sequence ID" value="KAJ8479311.1"/>
    <property type="molecule type" value="Genomic_DNA"/>
</dbReference>
<dbReference type="InterPro" id="IPR036638">
    <property type="entry name" value="HLH_DNA-bd_sf"/>
</dbReference>
<reference evidence="8 9" key="1">
    <citation type="submission" date="2022-12" db="EMBL/GenBank/DDBJ databases">
        <title>Chromosome-scale assembly of the Ensete ventricosum genome.</title>
        <authorList>
            <person name="Dussert Y."/>
            <person name="Stocks J."/>
            <person name="Wendawek A."/>
            <person name="Woldeyes F."/>
            <person name="Nichols R.A."/>
            <person name="Borrell J.S."/>
        </authorList>
    </citation>
    <scope>NUCLEOTIDE SEQUENCE [LARGE SCALE GENOMIC DNA]</scope>
    <source>
        <strain evidence="9">cv. Maze</strain>
        <tissue evidence="8">Seeds</tissue>
    </source>
</reference>
<dbReference type="PANTHER" id="PTHR12565:SF431">
    <property type="entry name" value="TRANSCRIPTION FACTOR BHLH137"/>
    <property type="match status" value="1"/>
</dbReference>
<dbReference type="GO" id="GO:0046983">
    <property type="term" value="F:protein dimerization activity"/>
    <property type="evidence" value="ECO:0007669"/>
    <property type="project" value="InterPro"/>
</dbReference>
<dbReference type="Gene3D" id="4.10.280.10">
    <property type="entry name" value="Helix-loop-helix DNA-binding domain"/>
    <property type="match status" value="1"/>
</dbReference>
<comment type="caution">
    <text evidence="8">The sequence shown here is derived from an EMBL/GenBank/DDBJ whole genome shotgun (WGS) entry which is preliminary data.</text>
</comment>
<evidence type="ECO:0000256" key="2">
    <source>
        <dbReference type="ARBA" id="ARBA00005510"/>
    </source>
</evidence>
<organism evidence="8 9">
    <name type="scientific">Ensete ventricosum</name>
    <name type="common">Abyssinian banana</name>
    <name type="synonym">Musa ensete</name>
    <dbReference type="NCBI Taxonomy" id="4639"/>
    <lineage>
        <taxon>Eukaryota</taxon>
        <taxon>Viridiplantae</taxon>
        <taxon>Streptophyta</taxon>
        <taxon>Embryophyta</taxon>
        <taxon>Tracheophyta</taxon>
        <taxon>Spermatophyta</taxon>
        <taxon>Magnoliopsida</taxon>
        <taxon>Liliopsida</taxon>
        <taxon>Zingiberales</taxon>
        <taxon>Musaceae</taxon>
        <taxon>Ensete</taxon>
    </lineage>
</organism>
<name>A0AAV8PES6_ENSVE</name>
<proteinExistence type="inferred from homology"/>
<dbReference type="AlphaFoldDB" id="A0AAV8PES6"/>
<dbReference type="SMART" id="SM00353">
    <property type="entry name" value="HLH"/>
    <property type="match status" value="1"/>
</dbReference>
<keyword evidence="3" id="KW-0805">Transcription regulation</keyword>
<dbReference type="PROSITE" id="PS50888">
    <property type="entry name" value="BHLH"/>
    <property type="match status" value="1"/>
</dbReference>
<dbReference type="InterPro" id="IPR011598">
    <property type="entry name" value="bHLH_dom"/>
</dbReference>
<dbReference type="Pfam" id="PF00010">
    <property type="entry name" value="HLH"/>
    <property type="match status" value="1"/>
</dbReference>
<dbReference type="FunFam" id="4.10.280.10:FF:000002">
    <property type="entry name" value="Basic helix-loop-helix transcription factor"/>
    <property type="match status" value="1"/>
</dbReference>
<dbReference type="Proteomes" id="UP001222027">
    <property type="component" value="Unassembled WGS sequence"/>
</dbReference>
<protein>
    <recommendedName>
        <fullName evidence="7">BHLH domain-containing protein</fullName>
    </recommendedName>
</protein>
<evidence type="ECO:0000313" key="8">
    <source>
        <dbReference type="EMBL" id="KAJ8479311.1"/>
    </source>
</evidence>
<evidence type="ECO:0000256" key="6">
    <source>
        <dbReference type="SAM" id="MobiDB-lite"/>
    </source>
</evidence>
<gene>
    <name evidence="8" type="ORF">OPV22_023038</name>
</gene>
<dbReference type="GO" id="GO:0003700">
    <property type="term" value="F:DNA-binding transcription factor activity"/>
    <property type="evidence" value="ECO:0007669"/>
    <property type="project" value="TreeGrafter"/>
</dbReference>
<feature type="region of interest" description="Disordered" evidence="6">
    <location>
        <begin position="63"/>
        <end position="111"/>
    </location>
</feature>
<sequence length="309" mass="33735">MASTHWDSACVSKTTAEMLLLMPQQQVAAAATAVTDFDSSSSLDTGTDAPSADGFMVRSPLSSELHVSEKVQNQHGRVDHKRKSRGEASLVTGESEGVRDGKSKKQKRPIGGLKITEELRSSSDGYVHVRARRGQATDSHSLSERVRRKKISERMKMLQGLVPGCDKVTGKALILDEIINYVQCLQNQVEFLSMKIASLSPVLYDFDVGFADCINQPQKLIMRSIPQPLSYVDQMNHLQAEAFDSGTTTFSQDEGSALPTENKCMYMDEGGQHLQTQTEALNVLALASAVAASFQDPSETVSLYKTALC</sequence>
<comment type="subcellular location">
    <subcellularLocation>
        <location evidence="1">Nucleus</location>
    </subcellularLocation>
</comment>
<keyword evidence="4" id="KW-0804">Transcription</keyword>
<keyword evidence="5" id="KW-0539">Nucleus</keyword>
<evidence type="ECO:0000259" key="7">
    <source>
        <dbReference type="PROSITE" id="PS50888"/>
    </source>
</evidence>
<dbReference type="SUPFAM" id="SSF47459">
    <property type="entry name" value="HLH, helix-loop-helix DNA-binding domain"/>
    <property type="match status" value="1"/>
</dbReference>
<evidence type="ECO:0000313" key="9">
    <source>
        <dbReference type="Proteomes" id="UP001222027"/>
    </source>
</evidence>
<dbReference type="GO" id="GO:0005634">
    <property type="term" value="C:nucleus"/>
    <property type="evidence" value="ECO:0007669"/>
    <property type="project" value="UniProtKB-SubCell"/>
</dbReference>
<dbReference type="PANTHER" id="PTHR12565">
    <property type="entry name" value="STEROL REGULATORY ELEMENT-BINDING PROTEIN"/>
    <property type="match status" value="1"/>
</dbReference>